<dbReference type="PANTHER" id="PTHR43764:SF1">
    <property type="entry name" value="MOLYBDOPTERIN MOLYBDOTRANSFERASE"/>
    <property type="match status" value="1"/>
</dbReference>
<sequence>MEPSNITATVITVSDRSYAGIREDASGPLAVTALREAGLVCGDPVVVPDGIDSVTNALRDAVVKGSRVIFTTGGTGITERDLTPEATRIFIEHELVGVETQILLEGLKKTPMAGLSRGLVGVGGTSVFINAPGSRGGVKDVLSVVIPLLPHLIEQLDGVAGKAHGE</sequence>
<dbReference type="Pfam" id="PF00994">
    <property type="entry name" value="MoCF_biosynth"/>
    <property type="match status" value="1"/>
</dbReference>
<accession>A0A7T4EEP2</accession>
<dbReference type="Gene3D" id="3.40.980.10">
    <property type="entry name" value="MoaB/Mog-like domain"/>
    <property type="match status" value="1"/>
</dbReference>
<dbReference type="GeneID" id="92759772"/>
<evidence type="ECO:0000259" key="3">
    <source>
        <dbReference type="SMART" id="SM00852"/>
    </source>
</evidence>
<dbReference type="NCBIfam" id="TIGR00177">
    <property type="entry name" value="molyb_syn"/>
    <property type="match status" value="1"/>
</dbReference>
<dbReference type="Proteomes" id="UP000596145">
    <property type="component" value="Chromosome"/>
</dbReference>
<dbReference type="RefSeq" id="WP_084035820.1">
    <property type="nucleotide sequence ID" value="NZ_CP066007.1"/>
</dbReference>
<name>A0A7T4EEP2_9CORY</name>
<evidence type="ECO:0000313" key="5">
    <source>
        <dbReference type="Proteomes" id="UP000596145"/>
    </source>
</evidence>
<proteinExistence type="predicted"/>
<dbReference type="InterPro" id="IPR051920">
    <property type="entry name" value="MPT_Adenylyltrnsfr/MoaC-Rel"/>
</dbReference>
<dbReference type="AlphaFoldDB" id="A0A7T4EEP2"/>
<evidence type="ECO:0000256" key="1">
    <source>
        <dbReference type="ARBA" id="ARBA00005046"/>
    </source>
</evidence>
<comment type="pathway">
    <text evidence="1">Cofactor biosynthesis; molybdopterin biosynthesis.</text>
</comment>
<evidence type="ECO:0000313" key="4">
    <source>
        <dbReference type="EMBL" id="QQB45987.1"/>
    </source>
</evidence>
<dbReference type="PANTHER" id="PTHR43764">
    <property type="entry name" value="MOLYBDENUM COFACTOR BIOSYNTHESIS"/>
    <property type="match status" value="1"/>
</dbReference>
<gene>
    <name evidence="4" type="ORF">I6I10_11040</name>
</gene>
<reference evidence="4 5" key="1">
    <citation type="submission" date="2020-12" db="EMBL/GenBank/DDBJ databases">
        <title>FDA dAtabase for Regulatory Grade micrObial Sequences (FDA-ARGOS): Supporting development and validation of Infectious Disease Dx tests.</title>
        <authorList>
            <person name="Sproer C."/>
            <person name="Gronow S."/>
            <person name="Severitt S."/>
            <person name="Schroder I."/>
            <person name="Tallon L."/>
            <person name="Sadzewicz L."/>
            <person name="Zhao X."/>
            <person name="Boylan J."/>
            <person name="Ott S."/>
            <person name="Bowen H."/>
            <person name="Vavikolanu K."/>
            <person name="Mehta A."/>
            <person name="Aluvathingal J."/>
            <person name="Nadendla S."/>
            <person name="Lowell S."/>
            <person name="Myers T."/>
            <person name="Yan Y."/>
            <person name="Sichtig H."/>
        </authorList>
    </citation>
    <scope>NUCLEOTIDE SEQUENCE [LARGE SCALE GENOMIC DNA]</scope>
    <source>
        <strain evidence="4 5">FDAARGOS_1053</strain>
    </source>
</reference>
<dbReference type="InterPro" id="IPR001453">
    <property type="entry name" value="MoaB/Mog_dom"/>
</dbReference>
<dbReference type="CDD" id="cd00886">
    <property type="entry name" value="MogA_MoaB"/>
    <property type="match status" value="1"/>
</dbReference>
<keyword evidence="2" id="KW-0501">Molybdenum cofactor biosynthesis</keyword>
<dbReference type="SMART" id="SM00852">
    <property type="entry name" value="MoCF_biosynth"/>
    <property type="match status" value="1"/>
</dbReference>
<dbReference type="SUPFAM" id="SSF53218">
    <property type="entry name" value="Molybdenum cofactor biosynthesis proteins"/>
    <property type="match status" value="1"/>
</dbReference>
<feature type="domain" description="MoaB/Mog" evidence="3">
    <location>
        <begin position="9"/>
        <end position="152"/>
    </location>
</feature>
<dbReference type="OrthoDB" id="9794429at2"/>
<dbReference type="InterPro" id="IPR036425">
    <property type="entry name" value="MoaB/Mog-like_dom_sf"/>
</dbReference>
<protein>
    <submittedName>
        <fullName evidence="4">MogA/MoaB family molybdenum cofactor biosynthesis protein</fullName>
    </submittedName>
</protein>
<organism evidence="4 5">
    <name type="scientific">Corynebacterium glucuronolyticum</name>
    <dbReference type="NCBI Taxonomy" id="39791"/>
    <lineage>
        <taxon>Bacteria</taxon>
        <taxon>Bacillati</taxon>
        <taxon>Actinomycetota</taxon>
        <taxon>Actinomycetes</taxon>
        <taxon>Mycobacteriales</taxon>
        <taxon>Corynebacteriaceae</taxon>
        <taxon>Corynebacterium</taxon>
    </lineage>
</organism>
<evidence type="ECO:0000256" key="2">
    <source>
        <dbReference type="ARBA" id="ARBA00023150"/>
    </source>
</evidence>
<dbReference type="GO" id="GO:0006777">
    <property type="term" value="P:Mo-molybdopterin cofactor biosynthetic process"/>
    <property type="evidence" value="ECO:0007669"/>
    <property type="project" value="UniProtKB-KW"/>
</dbReference>
<dbReference type="EMBL" id="CP066007">
    <property type="protein sequence ID" value="QQB45987.1"/>
    <property type="molecule type" value="Genomic_DNA"/>
</dbReference>